<name>A0ABW5UWR1_9MICO</name>
<dbReference type="Gene3D" id="3.30.1330.230">
    <property type="match status" value="1"/>
</dbReference>
<dbReference type="NCBIfam" id="TIGR03604">
    <property type="entry name" value="TOMM_cyclo_SagD"/>
    <property type="match status" value="1"/>
</dbReference>
<feature type="domain" description="YcaO" evidence="2">
    <location>
        <begin position="94"/>
        <end position="463"/>
    </location>
</feature>
<dbReference type="RefSeq" id="WP_019617890.1">
    <property type="nucleotide sequence ID" value="NZ_JBHUNE010000003.1"/>
</dbReference>
<dbReference type="Pfam" id="PF02624">
    <property type="entry name" value="YcaO"/>
    <property type="match status" value="1"/>
</dbReference>
<dbReference type="InterPro" id="IPR027624">
    <property type="entry name" value="TOMM_cyclo_SagD"/>
</dbReference>
<dbReference type="Gene3D" id="3.30.160.660">
    <property type="match status" value="1"/>
</dbReference>
<gene>
    <name evidence="3" type="ORF">ACFSW7_03005</name>
</gene>
<dbReference type="Proteomes" id="UP001597492">
    <property type="component" value="Unassembled WGS sequence"/>
</dbReference>
<dbReference type="PANTHER" id="PTHR37809:SF1">
    <property type="entry name" value="RIBOSOMAL PROTEIN S12 METHYLTHIOTRANSFERASE ACCESSORY FACTOR YCAO"/>
    <property type="match status" value="1"/>
</dbReference>
<evidence type="ECO:0000313" key="4">
    <source>
        <dbReference type="Proteomes" id="UP001597492"/>
    </source>
</evidence>
<feature type="region of interest" description="Disordered" evidence="1">
    <location>
        <begin position="1"/>
        <end position="22"/>
    </location>
</feature>
<accession>A0ABW5UWR1</accession>
<dbReference type="PROSITE" id="PS51664">
    <property type="entry name" value="YCAO"/>
    <property type="match status" value="1"/>
</dbReference>
<dbReference type="InterPro" id="IPR003776">
    <property type="entry name" value="YcaO-like_dom"/>
</dbReference>
<keyword evidence="4" id="KW-1185">Reference proteome</keyword>
<evidence type="ECO:0000256" key="1">
    <source>
        <dbReference type="SAM" id="MobiDB-lite"/>
    </source>
</evidence>
<reference evidence="4" key="1">
    <citation type="journal article" date="2019" name="Int. J. Syst. Evol. Microbiol.">
        <title>The Global Catalogue of Microorganisms (GCM) 10K type strain sequencing project: providing services to taxonomists for standard genome sequencing and annotation.</title>
        <authorList>
            <consortium name="The Broad Institute Genomics Platform"/>
            <consortium name="The Broad Institute Genome Sequencing Center for Infectious Disease"/>
            <person name="Wu L."/>
            <person name="Ma J."/>
        </authorList>
    </citation>
    <scope>NUCLEOTIDE SEQUENCE [LARGE SCALE GENOMIC DNA]</scope>
    <source>
        <strain evidence="4">TISTR 1514</strain>
    </source>
</reference>
<organism evidence="3 4">
    <name type="scientific">Gulosibacter faecalis</name>
    <dbReference type="NCBI Taxonomy" id="272240"/>
    <lineage>
        <taxon>Bacteria</taxon>
        <taxon>Bacillati</taxon>
        <taxon>Actinomycetota</taxon>
        <taxon>Actinomycetes</taxon>
        <taxon>Micrococcales</taxon>
        <taxon>Microbacteriaceae</taxon>
        <taxon>Gulosibacter</taxon>
    </lineage>
</organism>
<dbReference type="Gene3D" id="3.30.40.250">
    <property type="match status" value="1"/>
</dbReference>
<proteinExistence type="predicted"/>
<dbReference type="PANTHER" id="PTHR37809">
    <property type="entry name" value="RIBOSOMAL PROTEIN S12 METHYLTHIOTRANSFERASE ACCESSORY FACTOR YCAO"/>
    <property type="match status" value="1"/>
</dbReference>
<evidence type="ECO:0000313" key="3">
    <source>
        <dbReference type="EMBL" id="MFD2757344.1"/>
    </source>
</evidence>
<comment type="caution">
    <text evidence="3">The sequence shown here is derived from an EMBL/GenBank/DDBJ whole genome shotgun (WGS) entry which is preliminary data.</text>
</comment>
<sequence>MTTTTQPTTSQPTTTQATTTQPTTAQADLGGLAQLDTLVGPYGVVNGVSRLPNHAGEPAFPIYVASLGDLTPLNANVAESTGGGSTRGTIDGAGGALDEEKASRLCLAEAIERYASCFVPEDELIWATADELGDEAADLTRFPECSETELANPRSFMAPIDTSARIRWVRGWSLTEGRAKWVPAVSTWLHINARTHAERFTSPISTGCATHTSLTRAVINGLAEVVERDSIALTWLQRISWPKLEIDVDDERLAPFRRRYERSHVTTHFFDATTDTGIPTFYSVDVTPDNEVLGQLVMCNTSLDPIDSIAKMYRESASSRIAMQSSREQPDDVDEFVSVFHGASYMGSPERRSEFDFLLDSTETRKLSEVPDLTSGDDEQELQEMVRRLAAIDAEVLVVEITTEEARAAGFRVVRVIVPELMPLSFVHTARYLAHPRLYSAPAKLGYPVADEAHINPLPQPFA</sequence>
<dbReference type="EMBL" id="JBHUNE010000003">
    <property type="protein sequence ID" value="MFD2757344.1"/>
    <property type="molecule type" value="Genomic_DNA"/>
</dbReference>
<evidence type="ECO:0000259" key="2">
    <source>
        <dbReference type="PROSITE" id="PS51664"/>
    </source>
</evidence>
<protein>
    <submittedName>
        <fullName evidence="3">YcaO-like family protein</fullName>
    </submittedName>
</protein>